<reference evidence="3 4" key="1">
    <citation type="submission" date="2019-02" db="EMBL/GenBank/DDBJ databases">
        <title>Deep-cultivation of Planctomycetes and their phenomic and genomic characterization uncovers novel biology.</title>
        <authorList>
            <person name="Wiegand S."/>
            <person name="Jogler M."/>
            <person name="Boedeker C."/>
            <person name="Pinto D."/>
            <person name="Vollmers J."/>
            <person name="Rivas-Marin E."/>
            <person name="Kohn T."/>
            <person name="Peeters S.H."/>
            <person name="Heuer A."/>
            <person name="Rast P."/>
            <person name="Oberbeckmann S."/>
            <person name="Bunk B."/>
            <person name="Jeske O."/>
            <person name="Meyerdierks A."/>
            <person name="Storesund J.E."/>
            <person name="Kallscheuer N."/>
            <person name="Luecker S."/>
            <person name="Lage O.M."/>
            <person name="Pohl T."/>
            <person name="Merkel B.J."/>
            <person name="Hornburger P."/>
            <person name="Mueller R.-W."/>
            <person name="Bruemmer F."/>
            <person name="Labrenz M."/>
            <person name="Spormann A.M."/>
            <person name="Op Den Camp H."/>
            <person name="Overmann J."/>
            <person name="Amann R."/>
            <person name="Jetten M.S.M."/>
            <person name="Mascher T."/>
            <person name="Medema M.H."/>
            <person name="Devos D.P."/>
            <person name="Kaster A.-K."/>
            <person name="Ovreas L."/>
            <person name="Rohde M."/>
            <person name="Galperin M.Y."/>
            <person name="Jogler C."/>
        </authorList>
    </citation>
    <scope>NUCLEOTIDE SEQUENCE [LARGE SCALE GENOMIC DNA]</scope>
    <source>
        <strain evidence="3 4">Poly59</strain>
    </source>
</reference>
<accession>A0A5C6EDX6</accession>
<dbReference type="RefSeq" id="WP_246151957.1">
    <property type="nucleotide sequence ID" value="NZ_SJPX01000006.1"/>
</dbReference>
<protein>
    <submittedName>
        <fullName evidence="3">Uncharacterized protein</fullName>
    </submittedName>
</protein>
<comment type="caution">
    <text evidence="3">The sequence shown here is derived from an EMBL/GenBank/DDBJ whole genome shotgun (WGS) entry which is preliminary data.</text>
</comment>
<dbReference type="InterPro" id="IPR036249">
    <property type="entry name" value="Thioredoxin-like_sf"/>
</dbReference>
<organism evidence="3 4">
    <name type="scientific">Rubripirellula reticaptiva</name>
    <dbReference type="NCBI Taxonomy" id="2528013"/>
    <lineage>
        <taxon>Bacteria</taxon>
        <taxon>Pseudomonadati</taxon>
        <taxon>Planctomycetota</taxon>
        <taxon>Planctomycetia</taxon>
        <taxon>Pirellulales</taxon>
        <taxon>Pirellulaceae</taxon>
        <taxon>Rubripirellula</taxon>
    </lineage>
</organism>
<feature type="transmembrane region" description="Helical" evidence="1">
    <location>
        <begin position="499"/>
        <end position="522"/>
    </location>
</feature>
<keyword evidence="1" id="KW-1133">Transmembrane helix</keyword>
<keyword evidence="2" id="KW-0732">Signal</keyword>
<feature type="transmembrane region" description="Helical" evidence="1">
    <location>
        <begin position="297"/>
        <end position="320"/>
    </location>
</feature>
<dbReference type="SUPFAM" id="SSF52833">
    <property type="entry name" value="Thioredoxin-like"/>
    <property type="match status" value="1"/>
</dbReference>
<feature type="transmembrane region" description="Helical" evidence="1">
    <location>
        <begin position="417"/>
        <end position="443"/>
    </location>
</feature>
<evidence type="ECO:0000313" key="3">
    <source>
        <dbReference type="EMBL" id="TWU46685.1"/>
    </source>
</evidence>
<feature type="chain" id="PRO_5022952186" evidence="2">
    <location>
        <begin position="24"/>
        <end position="526"/>
    </location>
</feature>
<dbReference type="Proteomes" id="UP000317977">
    <property type="component" value="Unassembled WGS sequence"/>
</dbReference>
<evidence type="ECO:0000256" key="1">
    <source>
        <dbReference type="SAM" id="Phobius"/>
    </source>
</evidence>
<feature type="transmembrane region" description="Helical" evidence="1">
    <location>
        <begin position="332"/>
        <end position="351"/>
    </location>
</feature>
<dbReference type="AlphaFoldDB" id="A0A5C6EDX6"/>
<proteinExistence type="predicted"/>
<evidence type="ECO:0000313" key="4">
    <source>
        <dbReference type="Proteomes" id="UP000317977"/>
    </source>
</evidence>
<sequence precursor="true">MKNLFAFIIFQALLVISIPGATADEVSSSRVDVRVVCMEVFVRGDRPSAKAVRQYTDGLMRRAPGLNVIVHDVVKQRDHLARLYELSKKAGREKPSVPAFHCCDRMYFGFESAAASGPSIESLLTMDVYTRSTCPRCADAKKYLSKLNQVWPAIRLQIHEVDADSVARLRWEALCRGGGSVPGLPTFDFSGHVIIGYQGDAVTGVQIERLIERCECRSATDNSPKSTMLRFADLSLQAEANNRDGDDFEFELPEEAGDDDIGTATIASESLQETDPLESIDVPVFGKLKVDDLGLPLFTFAVGIVDGFNPCAMWILVFLLSVLVNIKDRRKIILIAGTFVVVSGLAYYAFMAAWLNLFLLIGIARPVQIVLGLVALFIGVVNVKDFFAFKQGISLSIPDSQKPGLYRRVRQIVEAKYIGAAIGGAIVLAVVVNTVELLCTAGLPALYTQVLTLQELPAWQNYAYLALYIAAYMLDDTILLTIVVATLSHRKLQEREGRWLKLISGIVILLLGIAMIFFPSWLTWGH</sequence>
<name>A0A5C6EDX6_9BACT</name>
<gene>
    <name evidence="3" type="ORF">Poly59_56580</name>
</gene>
<keyword evidence="1" id="KW-0812">Transmembrane</keyword>
<dbReference type="EMBL" id="SJPX01000006">
    <property type="protein sequence ID" value="TWU46685.1"/>
    <property type="molecule type" value="Genomic_DNA"/>
</dbReference>
<feature type="transmembrane region" description="Helical" evidence="1">
    <location>
        <begin position="463"/>
        <end position="487"/>
    </location>
</feature>
<keyword evidence="4" id="KW-1185">Reference proteome</keyword>
<evidence type="ECO:0000256" key="2">
    <source>
        <dbReference type="SAM" id="SignalP"/>
    </source>
</evidence>
<feature type="transmembrane region" description="Helical" evidence="1">
    <location>
        <begin position="357"/>
        <end position="381"/>
    </location>
</feature>
<dbReference type="Gene3D" id="3.40.30.10">
    <property type="entry name" value="Glutaredoxin"/>
    <property type="match status" value="1"/>
</dbReference>
<feature type="signal peptide" evidence="2">
    <location>
        <begin position="1"/>
        <end position="23"/>
    </location>
</feature>
<keyword evidence="1" id="KW-0472">Membrane</keyword>